<feature type="compositionally biased region" description="Basic residues" evidence="1">
    <location>
        <begin position="83"/>
        <end position="94"/>
    </location>
</feature>
<comment type="caution">
    <text evidence="2">The sequence shown here is derived from an EMBL/GenBank/DDBJ whole genome shotgun (WGS) entry which is preliminary data.</text>
</comment>
<feature type="region of interest" description="Disordered" evidence="1">
    <location>
        <begin position="74"/>
        <end position="120"/>
    </location>
</feature>
<dbReference type="OrthoDB" id="410733at2759"/>
<evidence type="ECO:0000313" key="3">
    <source>
        <dbReference type="EMBL" id="CAL4782290.1"/>
    </source>
</evidence>
<sequence>MFLLPTTAGAKVVDKEVATKKPLTGTPAQAAAKSTNKRRKTRAEKSCPDELRKFNLKCEHGPVCWAYNLKSGCKNQTSGKPSRPSKKGGAKSRHVQNCVKPAPQPSMDTSTSSKSMGSHEFTEQHGSKFQGKLVNDIIFVEICAGSARLTRAARDAGFKGIAVDHTDRRSCGIDICIFELEDQSQVDDLCQFLEAEADNIAAVWIAPSCGTASKARERRLPQLKKLGIAVPIPLRSHEQPDQIDGLANTDKVKVEKANMLYSAVEQITRTTCKAKIFTGIENPANSHYWGTTPMQNIMEEFGRKFVTFHNCSHGGSRDKLTSIWVNDDWLDALEARCDNSHSHKSWKVTVTDTSVHFPTSEEAAYPQVLCQRIVECVKQKVLQQGVKQKVLQQGAILSTTLAEQIQQPDADAAGRIALGSLPRGTKVRPLVAEFGTFVAAVVPTQQTQAIDSFLASLPKGSKITSRQLRRRGEIRVVKEDCKLLAGVENLQDGDMVELCWIGVPSSPSHFVERAYEAGHPRGLDVHVDEAMLEVVKLNLIDPPFVLAKKRAQFMKRWTERAKQLSAEEERLRAQMPEHVRQVVGRKRLVLMGEILEDLGYPDDKLVSDIAAGFRLSGYMTKSNVFRAKSKRPPLSMETLKKLGRSFNTKNFASLDKRQETELEEATWSETQTELEKGWIFLDKEGETDGKFVGKRFGIRQGSKIRVIDDCTCCGLNLTVGLHEKFKLHSVDFLAAMLGCALKFGDDGGRPQLRGRTYDLRSAYKQFAVHPSDRQILRMGVNVPGAKQCAIIGFNSLPFGAVGSVAGFLRVSQALWFIGYFGLGLLWSAFYDDYTLLSRMELENSSSWACEALFDLLGLEFAREGHKCVPFASKFKALGLEIDVGDFQAGHILIGHTDSRREELHNQLDTFLKANAMTSKEAERMRGRMIFFEGYTFGRVANSAVKAIGRYCHSQVPTPQFDAAMRKSLEFLQQRVLAGKPLKIQRSLHQTWLIFTDGACDPEARHGSVGGVIYDPQGNCRSFFGESVPQTIMDALLANSMNPIHELEVMPILLAAHLWGKAYEGSQVVYYIDNESSRMAHIRGHGETSRAAQMIEAFVGIESSLQHRVWFGRVPSYSNPADSPSRLDFKEVLQLGGMIPAAVKWGCRDDSVMEAGGTAVSPAIVGLTAAISIAFRCLEPIHHNMQMAQNLQEQRLLAFDKIVSACKLLLKQVGRAKYMDSIWSLWSQLSQSIFMLERTLWPNQPPETEMHIVLPPEPRPLSDVLLDNFNDSATYIFQAIAPLEQFHEWFVAEYDTVLHAEFNSMLLDSILLFRTTESMLRMKQRLQSLIPAPAASAIDLDADPPVAHTAAAPSASSTAPAVAEPMVITSAAGEAVTPQPDTASDDFSLSSADFADSSDVCRFYFNSVNSGLHKGRLQDDLKNIFAGKSTSTLHSRAGPLMRFLHYCSNSQLKAFPVSEEVVYAFMQHEEEKAAPTFLKSFLSSFGFACHVLGLVGARAVIESKRVKGIADKCYLLKRKTRSREPLRVDELATLEEIVLGRKGRSLPDRHAAGCFLFMVFARARFSDMLNVGKLEFDLSSSDKGTRGYVEAEVTRSKTSFSVDRKVRLLPMTATMNGVSGESWGEAWKSVVAEAGIQVGHGKPLLPGRTPDGWHPLPLTAEAATSWLRSLLQTGEFFQDSRLQLLGAHSCKSTCLSWLAKWGATPDMRRLMGYHVADKMSTMLIYGKDNTSAGLREIDVILDAIRDGEFVPDSNRAGMFPFLEDRTESMKRQDVPAFDGHCTDSSSEDSVDEDEPDHNAREAAENAVLGKWDGLVEVDKLPEGELMNFNVRFEQKNSELAAFLEELGDDTEFVKTLKSVLGRDADLSELASFRKLLHEAYSLVTQEMKQQLERSEEVHTRKLTQPERADLYERQVKRITGLTLKGPLEPSDALIDSFCAMYEANRIRFVAWEKYTAKEAELDKDVKTEHLFAMDSNGKLKVEGKKHDPIADTSTEIMLQYALQRRGLSMDQANLLDFKIHQLWVDRLIKTRLQTPPHGYGKTTFRQLLEADKKLFEELADETRHGVQVTTSGRPIDLVFEKCMNKAEVMHLLQPLMGKSFEPKGDEKTSSSRVAPYQQQSPSKGKGKSKSKNSGSTEPGELQSAASPRVGNHEGDVDAFKPEVELNAKPPGYLAEAKFFILVLKRHTGVRGYKEESLQSKVLFRFGINIAVEVQRIQLVLYWKGTKLSEILGLQNLVMSFMALSLKRLKQNQTLQFLTLQQLSKSLHAQFLRRPWTNWTFHGKNSVMLIFRAQSSSGLSPVTIRKRGYSIMRLCDYLENKGSAFPCSEVEFYDFLCSEQSSKAPQSRLKGYMQSMNFVLHVMSVHEVEPLTRSARCKGACLGEFLKERIQASPLKVCELKRIHELLYTCEDLWVCLFCGALLMAVYCRARWGDLMRAESAITDCDRHGKLQFLEARTGRHKTMKSQMHRHQFLPMVAPCHGVDGRDWGSVWIKVRDTMGLEWPPKGLIMPAPGLQGDGDVIDIKDESEVVEVSSAESSSDSDSTSSEEENAGALHEKLGKAPEFDTPLCDFNKLSDLRVLPAMSLIESTAAFRQRCDEITTDGSLRVALDGQAIRTHSAMAFAMGTPQMTPTEDQFGALAQRVFGGAPNVGQMSAIRRIHFESTTLVISTIREKVTSEGAEKGDAIKKIPLAEKKQRREDQLARLNGISMVGELDPSHALLDLANQMLESGAIMWLAPSKCSKRDDEVIEAEWNSELKYQWCMMRRGLAFDQCRVLSWNVHQHWVNYMLNLLSRPVNPGFQQIKLDQLVRADRELWTLLAQEVSGSLKMDGNEIPLDKQVTRLATDPRVTMLLLPLPGNQRATEAPDKPRPNPKAGPVKPAAKVSSKRKTRAERSCPEELKQYETKVAAGQICWNYNMKDGCQLSTSGKPAKCSRGLHLCACCHKVGEQNAVHFQRRALAKATMTMAIDHSAARTCGFPICVFDLTDADDLELCNEHEHHYVTFHNCAHGGDRDKSTSLWVNDSWLDSLALLCDKKHQHKPWTTTMTNGNVRFATAEEAAYPILLCERVTHCLRDKALQLGATAPDTLLEQAEGPDPSPLSRLVLGALPRGHKVKPLVAEFGTYMKVFADPQKPKDLDKLLATLPKGAKPVSRHIVTGGDLQAARQDAAAVFLNVDDNSTVEKIHIGIPSEPDDFVQRAITAGHPRSLEQHLDPQIKSMIHANFVADPSIVAKKRADFFRKYVKRASELSKQEEELRSKMPQHVLELVGNKRLVLWKEILNDYGYPDVNLIDDIAAGFKLSGWMPKSHVFKTRTKRPSMALSTLKGLAKALNTATLRNMDVRQDSDLEAATWDETEEEVKKGWIWFDNGEPDGSQKFVGRRFGIKQSNKIRVIDDCSCCGLNWTVGLHEKFQLQSIDILACIMADAFRSTGSGPFPSIFGRCYDLKSAYKQFAVHGSDREHLRMAVRSPVDGAVKLIGFNALPFGAIGSVAGFLRVSLAVWFIGIVALQLCWTVFYDDYSVLSREELLNSTSWSVETLLDLLGLAFAKEGKKFLPFNHKFKMLGLEVNLENCKDNSMTIGHAEERRSELVAKINDILAEGWLDAKEAERLRGRMIFFESYAFGRLANSAIKNIGRFCVESSGRKRLDSSIQGSLLLLRDRVLEAPPVAIGRPLGDTWIIFTDGACNPECKTGSVGGLILSPQGRCLSFFSDVVPEDITTELFKFSCNPIHELELMPVLIACLEWGSLYKGALIVYYIDNESARMALVKGSGETHFASHLISDFVSLEAELQHKTWFGRCPSHSNPSDGASRLDLTWVESKGACRTNIDWERLRHRIGLGGEMPEMR</sequence>
<feature type="region of interest" description="Disordered" evidence="1">
    <location>
        <begin position="2527"/>
        <end position="2553"/>
    </location>
</feature>
<feature type="compositionally biased region" description="Polar residues" evidence="1">
    <location>
        <begin position="106"/>
        <end position="116"/>
    </location>
</feature>
<accession>A0A9P1CPV8</accession>
<organism evidence="2">
    <name type="scientific">Cladocopium goreaui</name>
    <dbReference type="NCBI Taxonomy" id="2562237"/>
    <lineage>
        <taxon>Eukaryota</taxon>
        <taxon>Sar</taxon>
        <taxon>Alveolata</taxon>
        <taxon>Dinophyceae</taxon>
        <taxon>Suessiales</taxon>
        <taxon>Symbiodiniaceae</taxon>
        <taxon>Cladocopium</taxon>
    </lineage>
</organism>
<feature type="region of interest" description="Disordered" evidence="1">
    <location>
        <begin position="2098"/>
        <end position="2155"/>
    </location>
</feature>
<evidence type="ECO:0000256" key="1">
    <source>
        <dbReference type="SAM" id="MobiDB-lite"/>
    </source>
</evidence>
<feature type="compositionally biased region" description="Polar residues" evidence="1">
    <location>
        <begin position="2109"/>
        <end position="2120"/>
    </location>
</feature>
<keyword evidence="3" id="KW-0813">Transport</keyword>
<feature type="region of interest" description="Disordered" evidence="1">
    <location>
        <begin position="2856"/>
        <end position="2894"/>
    </location>
</feature>
<reference evidence="2" key="1">
    <citation type="submission" date="2022-10" db="EMBL/GenBank/DDBJ databases">
        <authorList>
            <person name="Chen Y."/>
            <person name="Dougan E. K."/>
            <person name="Chan C."/>
            <person name="Rhodes N."/>
            <person name="Thang M."/>
        </authorList>
    </citation>
    <scope>NUCLEOTIDE SEQUENCE</scope>
</reference>
<dbReference type="PANTHER" id="PTHR33050:SF7">
    <property type="entry name" value="RIBONUCLEASE H"/>
    <property type="match status" value="1"/>
</dbReference>
<evidence type="ECO:0000313" key="2">
    <source>
        <dbReference type="EMBL" id="CAI3994978.1"/>
    </source>
</evidence>
<proteinExistence type="predicted"/>
<dbReference type="EMBL" id="CAMXCT010002017">
    <property type="protein sequence ID" value="CAI3994978.1"/>
    <property type="molecule type" value="Genomic_DNA"/>
</dbReference>
<feature type="compositionally biased region" description="Basic and acidic residues" evidence="1">
    <location>
        <begin position="2099"/>
        <end position="2108"/>
    </location>
</feature>
<feature type="compositionally biased region" description="Low complexity" evidence="1">
    <location>
        <begin position="2529"/>
        <end position="2543"/>
    </location>
</feature>
<dbReference type="PANTHER" id="PTHR33050">
    <property type="entry name" value="REVERSE TRANSCRIPTASE DOMAIN-CONTAINING PROTEIN"/>
    <property type="match status" value="1"/>
</dbReference>
<dbReference type="EMBL" id="CAMXCT020002017">
    <property type="protein sequence ID" value="CAL1148353.1"/>
    <property type="molecule type" value="Genomic_DNA"/>
</dbReference>
<name>A0A9P1CPV8_9DINO</name>
<keyword evidence="3" id="KW-0407">Ion channel</keyword>
<evidence type="ECO:0000313" key="4">
    <source>
        <dbReference type="Proteomes" id="UP001152797"/>
    </source>
</evidence>
<reference evidence="3 4" key="2">
    <citation type="submission" date="2024-05" db="EMBL/GenBank/DDBJ databases">
        <authorList>
            <person name="Chen Y."/>
            <person name="Shah S."/>
            <person name="Dougan E. K."/>
            <person name="Thang M."/>
            <person name="Chan C."/>
        </authorList>
    </citation>
    <scope>NUCLEOTIDE SEQUENCE [LARGE SCALE GENOMIC DNA]</scope>
</reference>
<gene>
    <name evidence="2" type="ORF">C1SCF055_LOCUS21587</name>
</gene>
<dbReference type="EMBL" id="CAMXCT030002017">
    <property type="protein sequence ID" value="CAL4782290.1"/>
    <property type="molecule type" value="Genomic_DNA"/>
</dbReference>
<feature type="region of interest" description="Disordered" evidence="1">
    <location>
        <begin position="22"/>
        <end position="44"/>
    </location>
</feature>
<dbReference type="Proteomes" id="UP001152797">
    <property type="component" value="Unassembled WGS sequence"/>
</dbReference>
<feature type="region of interest" description="Disordered" evidence="1">
    <location>
        <begin position="1771"/>
        <end position="1797"/>
    </location>
</feature>
<dbReference type="InterPro" id="IPR043502">
    <property type="entry name" value="DNA/RNA_pol_sf"/>
</dbReference>
<dbReference type="SUPFAM" id="SSF56672">
    <property type="entry name" value="DNA/RNA polymerases"/>
    <property type="match status" value="2"/>
</dbReference>
<dbReference type="InterPro" id="IPR052055">
    <property type="entry name" value="Hepadnavirus_pol/RT"/>
</dbReference>
<feature type="compositionally biased region" description="Acidic residues" evidence="1">
    <location>
        <begin position="1784"/>
        <end position="1794"/>
    </location>
</feature>
<keyword evidence="4" id="KW-1185">Reference proteome</keyword>
<dbReference type="GO" id="GO:0034220">
    <property type="term" value="P:monoatomic ion transmembrane transport"/>
    <property type="evidence" value="ECO:0007669"/>
    <property type="project" value="UniProtKB-KW"/>
</dbReference>
<protein>
    <submittedName>
        <fullName evidence="3">Sodium channel protein 60E</fullName>
    </submittedName>
</protein>
<keyword evidence="3" id="KW-0406">Ion transport</keyword>